<feature type="compositionally biased region" description="Polar residues" evidence="2">
    <location>
        <begin position="297"/>
        <end position="311"/>
    </location>
</feature>
<feature type="coiled-coil region" evidence="1">
    <location>
        <begin position="437"/>
        <end position="471"/>
    </location>
</feature>
<protein>
    <submittedName>
        <fullName evidence="3">Uncharacterized protein</fullName>
    </submittedName>
</protein>
<feature type="region of interest" description="Disordered" evidence="2">
    <location>
        <begin position="1"/>
        <end position="24"/>
    </location>
</feature>
<organism evidence="3">
    <name type="scientific">Percolomonas cosmopolitus</name>
    <dbReference type="NCBI Taxonomy" id="63605"/>
    <lineage>
        <taxon>Eukaryota</taxon>
        <taxon>Discoba</taxon>
        <taxon>Heterolobosea</taxon>
        <taxon>Tetramitia</taxon>
        <taxon>Eutetramitia</taxon>
        <taxon>Percolomonadidae</taxon>
        <taxon>Percolomonas</taxon>
    </lineage>
</organism>
<proteinExistence type="predicted"/>
<keyword evidence="1" id="KW-0175">Coiled coil</keyword>
<evidence type="ECO:0000313" key="3">
    <source>
        <dbReference type="EMBL" id="CAD9083356.1"/>
    </source>
</evidence>
<feature type="compositionally biased region" description="Polar residues" evidence="2">
    <location>
        <begin position="144"/>
        <end position="154"/>
    </location>
</feature>
<evidence type="ECO:0000256" key="2">
    <source>
        <dbReference type="SAM" id="MobiDB-lite"/>
    </source>
</evidence>
<sequence length="909" mass="104978">MDDVQHHSVVETAPQRDQKHNSESPYSHLLSLILSKFAPTLTNTHVAHSSKIPTTPQSETYTIPPHIRHKLTKRLRYLVRLNLGDDSRKHATNTTQRLHSLIDKIGRAWKPMLDDLHTRIALDNTSQQQSHTAHPPSPRDTHGENATPSALHNQTTSQLSQTFNLIKQEIQHNILSHFSTFSLQEFHNLLEALLAYISHKEQQYRRIPRKILERYIERFLPTLNVQNGATGSGASFVSFIVNQMKRMKQASETSKKMDLDLFGRLVGAIIRELMGRYVVPVPLVRFLEEQQGGEVAKQTTSTTRTEASPNDTHGGKPEDFPIFPYPLPPLHTILSKFDKNFVHYKHTSAERSKKQHIQNLVAYTQDVANLIYLRKESERTKAAISSKSLVSVRPMSEQDNGVNRSSLYSSRYTSMTHGGVGPLEFNIPLYRDPQRKLMELEHAKKTLVHRLEALEQMVESWDGLNAQQKEEASNAVRERLHAIHHTHRLRKMMRQLHGRELNDSDLLELYEETYTYQVIHHANLFHRPVNRHADYVKRAVEHQFPAFLRVFESLTDDDVQLVQNVDTMYKLAFRDGWLSTLRQKYKDLRRIPLGEFKDRILSGLRPGTRRTALRFTPDTDPLLRESALFQLMSMIREDVERPQADIGSADNASSQMPDEQVLTVLYSWIVHGYPNEVRVKTLQDLLQQTVKYISEDAPVRFGEVEEYLLRRRLRILKDSQKSTSTSGDIIDNLTDSPPPPGIAFGLEFVHALRDMFEECGDLRLIMSPQEAYKLQTEKQVETMALQELDEHLDEMLGGEVVREVKDQDSSLAQETTTHSAPRQKQRLWNALLEKSTFNELNRQKLFHQLKSQVTREEEERLQMQFNVEHASMAIPNKNIITSNHYTWLEQMRQGWAPNLKKQKRGGGFE</sequence>
<gene>
    <name evidence="3" type="ORF">PCOS0759_LOCUS6610</name>
</gene>
<reference evidence="3" key="1">
    <citation type="submission" date="2021-01" db="EMBL/GenBank/DDBJ databases">
        <authorList>
            <person name="Corre E."/>
            <person name="Pelletier E."/>
            <person name="Niang G."/>
            <person name="Scheremetjew M."/>
            <person name="Finn R."/>
            <person name="Kale V."/>
            <person name="Holt S."/>
            <person name="Cochrane G."/>
            <person name="Meng A."/>
            <person name="Brown T."/>
            <person name="Cohen L."/>
        </authorList>
    </citation>
    <scope>NUCLEOTIDE SEQUENCE</scope>
    <source>
        <strain evidence="3">WS</strain>
    </source>
</reference>
<dbReference type="AlphaFoldDB" id="A0A7S1KRQ5"/>
<dbReference type="EMBL" id="HBGD01008007">
    <property type="protein sequence ID" value="CAD9083356.1"/>
    <property type="molecule type" value="Transcribed_RNA"/>
</dbReference>
<evidence type="ECO:0000256" key="1">
    <source>
        <dbReference type="SAM" id="Coils"/>
    </source>
</evidence>
<name>A0A7S1KRQ5_9EUKA</name>
<accession>A0A7S1KRQ5</accession>
<feature type="region of interest" description="Disordered" evidence="2">
    <location>
        <begin position="124"/>
        <end position="154"/>
    </location>
</feature>
<feature type="region of interest" description="Disordered" evidence="2">
    <location>
        <begin position="292"/>
        <end position="317"/>
    </location>
</feature>
<feature type="compositionally biased region" description="Basic and acidic residues" evidence="2">
    <location>
        <begin position="1"/>
        <end position="22"/>
    </location>
</feature>